<evidence type="ECO:0000256" key="2">
    <source>
        <dbReference type="ARBA" id="ARBA00022527"/>
    </source>
</evidence>
<evidence type="ECO:0000256" key="1">
    <source>
        <dbReference type="ARBA" id="ARBA00012513"/>
    </source>
</evidence>
<dbReference type="InterPro" id="IPR000719">
    <property type="entry name" value="Prot_kinase_dom"/>
</dbReference>
<dbReference type="AlphaFoldDB" id="A0A4Z1PPA5"/>
<dbReference type="GO" id="GO:0000245">
    <property type="term" value="P:spliceosomal complex assembly"/>
    <property type="evidence" value="ECO:0007669"/>
    <property type="project" value="TreeGrafter"/>
</dbReference>
<keyword evidence="3" id="KW-0808">Transferase</keyword>
<dbReference type="Gene3D" id="1.10.510.10">
    <property type="entry name" value="Transferase(Phosphotransferase) domain 1"/>
    <property type="match status" value="1"/>
</dbReference>
<dbReference type="PANTHER" id="PTHR47634:SF9">
    <property type="entry name" value="PROTEIN KINASE DOMAIN-CONTAINING PROTEIN-RELATED"/>
    <property type="match status" value="1"/>
</dbReference>
<evidence type="ECO:0000256" key="7">
    <source>
        <dbReference type="ARBA" id="ARBA00047899"/>
    </source>
</evidence>
<keyword evidence="10" id="KW-0540">Nuclease</keyword>
<dbReference type="EMBL" id="SNSC02000005">
    <property type="protein sequence ID" value="TID24244.1"/>
    <property type="molecule type" value="Genomic_DNA"/>
</dbReference>
<dbReference type="EC" id="2.7.11.1" evidence="1"/>
<comment type="catalytic activity">
    <reaction evidence="7">
        <text>L-threonyl-[protein] + ATP = O-phospho-L-threonyl-[protein] + ADP + H(+)</text>
        <dbReference type="Rhea" id="RHEA:46608"/>
        <dbReference type="Rhea" id="RHEA-COMP:11060"/>
        <dbReference type="Rhea" id="RHEA-COMP:11605"/>
        <dbReference type="ChEBI" id="CHEBI:15378"/>
        <dbReference type="ChEBI" id="CHEBI:30013"/>
        <dbReference type="ChEBI" id="CHEBI:30616"/>
        <dbReference type="ChEBI" id="CHEBI:61977"/>
        <dbReference type="ChEBI" id="CHEBI:456216"/>
        <dbReference type="EC" id="2.7.11.1"/>
    </reaction>
</comment>
<comment type="caution">
    <text evidence="10">The sequence shown here is derived from an EMBL/GenBank/DDBJ whole genome shotgun (WGS) entry which is preliminary data.</text>
</comment>
<keyword evidence="11" id="KW-1185">Reference proteome</keyword>
<keyword evidence="2" id="KW-0723">Serine/threonine-protein kinase</keyword>
<name>A0A4Z1PPA5_9PEZI</name>
<evidence type="ECO:0000256" key="6">
    <source>
        <dbReference type="ARBA" id="ARBA00022840"/>
    </source>
</evidence>
<keyword evidence="10" id="KW-0255">Endonuclease</keyword>
<dbReference type="InterPro" id="IPR011009">
    <property type="entry name" value="Kinase-like_dom_sf"/>
</dbReference>
<evidence type="ECO:0000256" key="3">
    <source>
        <dbReference type="ARBA" id="ARBA00022679"/>
    </source>
</evidence>
<dbReference type="GO" id="GO:0005524">
    <property type="term" value="F:ATP binding"/>
    <property type="evidence" value="ECO:0007669"/>
    <property type="project" value="UniProtKB-KW"/>
</dbReference>
<keyword evidence="4" id="KW-0547">Nucleotide-binding</keyword>
<dbReference type="Proteomes" id="UP000298493">
    <property type="component" value="Unassembled WGS sequence"/>
</dbReference>
<dbReference type="GO" id="GO:0004519">
    <property type="term" value="F:endonuclease activity"/>
    <property type="evidence" value="ECO:0007669"/>
    <property type="project" value="UniProtKB-KW"/>
</dbReference>
<evidence type="ECO:0000313" key="10">
    <source>
        <dbReference type="EMBL" id="TID24244.1"/>
    </source>
</evidence>
<proteinExistence type="predicted"/>
<dbReference type="InterPro" id="IPR008271">
    <property type="entry name" value="Ser/Thr_kinase_AS"/>
</dbReference>
<evidence type="ECO:0000256" key="4">
    <source>
        <dbReference type="ARBA" id="ARBA00022741"/>
    </source>
</evidence>
<keyword evidence="10" id="KW-0378">Hydrolase</keyword>
<dbReference type="InterPro" id="IPR051334">
    <property type="entry name" value="SRPK"/>
</dbReference>
<dbReference type="SUPFAM" id="SSF56112">
    <property type="entry name" value="Protein kinase-like (PK-like)"/>
    <property type="match status" value="1"/>
</dbReference>
<dbReference type="Pfam" id="PF00069">
    <property type="entry name" value="Pkinase"/>
    <property type="match status" value="2"/>
</dbReference>
<protein>
    <recommendedName>
        <fullName evidence="1">non-specific serine/threonine protein kinase</fullName>
        <ecNumber evidence="1">2.7.11.1</ecNumber>
    </recommendedName>
</protein>
<accession>A0A4Z1PPA5</accession>
<dbReference type="SMART" id="SM00220">
    <property type="entry name" value="S_TKc"/>
    <property type="match status" value="1"/>
</dbReference>
<comment type="catalytic activity">
    <reaction evidence="8">
        <text>L-seryl-[protein] + ATP = O-phospho-L-seryl-[protein] + ADP + H(+)</text>
        <dbReference type="Rhea" id="RHEA:17989"/>
        <dbReference type="Rhea" id="RHEA-COMP:9863"/>
        <dbReference type="Rhea" id="RHEA-COMP:11604"/>
        <dbReference type="ChEBI" id="CHEBI:15378"/>
        <dbReference type="ChEBI" id="CHEBI:29999"/>
        <dbReference type="ChEBI" id="CHEBI:30616"/>
        <dbReference type="ChEBI" id="CHEBI:83421"/>
        <dbReference type="ChEBI" id="CHEBI:456216"/>
        <dbReference type="EC" id="2.7.11.1"/>
    </reaction>
</comment>
<evidence type="ECO:0000313" key="11">
    <source>
        <dbReference type="Proteomes" id="UP000298493"/>
    </source>
</evidence>
<dbReference type="Gene3D" id="3.30.200.20">
    <property type="entry name" value="Phosphorylase Kinase, domain 1"/>
    <property type="match status" value="1"/>
</dbReference>
<dbReference type="GO" id="GO:0004674">
    <property type="term" value="F:protein serine/threonine kinase activity"/>
    <property type="evidence" value="ECO:0007669"/>
    <property type="project" value="UniProtKB-KW"/>
</dbReference>
<sequence>MARTFKELGFFPTYVGQIYNGKYVVLRKLGSGTHGCVWLVVNIHTELYHAMKVLGSGVWVKQRTGRFNEIQILEILRVLSPGSPTANHPGLRYIPELLDGFMVSGSTGKHFCLVLDVMGETLSQFASRFPDHKIPVVLVKRFAKQLLLALELAHGKGVIHTDIKPDNIMIPLMDRDSTIKAWLHEDTDPKTKPFFAAAFKGRLSKATNGSTVGCEAAYPRVDIWSDTACFDRFGRKHGIDSKWRNVEPDDHLSWELEKYHRRDLEEKTAQEIAEDPAISKLNVQLMDWGLARWSDPKAPRTFPQNISAELFRSPEVVLGACWTSKTDIWSLGVTLIELLGGVPLFDNRGKDNKYDELQHIYEMTFPLWKSGIPFPLLDQARKESRKPWVLDNLDDLGLVCRYPYLNRRKVRWRDPLFEVPGGPFEGDREDHQKYFSFITNMIQLDPAVRSSAEQLLKEPWLEGV</sequence>
<evidence type="ECO:0000256" key="5">
    <source>
        <dbReference type="ARBA" id="ARBA00022777"/>
    </source>
</evidence>
<dbReference type="OrthoDB" id="5979581at2759"/>
<keyword evidence="5" id="KW-0418">Kinase</keyword>
<dbReference type="PROSITE" id="PS50011">
    <property type="entry name" value="PROTEIN_KINASE_DOM"/>
    <property type="match status" value="1"/>
</dbReference>
<dbReference type="STRING" id="86259.A0A4Z1PPA5"/>
<reference evidence="10 11" key="1">
    <citation type="submission" date="2019-04" db="EMBL/GenBank/DDBJ databases">
        <title>High contiguity whole genome sequence and gene annotation resource for two Venturia nashicola isolates.</title>
        <authorList>
            <person name="Prokchorchik M."/>
            <person name="Won K."/>
            <person name="Lee Y."/>
            <person name="Choi E.D."/>
            <person name="Segonzac C."/>
            <person name="Sohn K.H."/>
        </authorList>
    </citation>
    <scope>NUCLEOTIDE SEQUENCE [LARGE SCALE GENOMIC DNA]</scope>
    <source>
        <strain evidence="10 11">PRI2</strain>
    </source>
</reference>
<dbReference type="PANTHER" id="PTHR47634">
    <property type="entry name" value="PROTEIN KINASE DOMAIN-CONTAINING PROTEIN-RELATED"/>
    <property type="match status" value="1"/>
</dbReference>
<evidence type="ECO:0000256" key="8">
    <source>
        <dbReference type="ARBA" id="ARBA00048679"/>
    </source>
</evidence>
<evidence type="ECO:0000259" key="9">
    <source>
        <dbReference type="PROSITE" id="PS50011"/>
    </source>
</evidence>
<dbReference type="GO" id="GO:0050684">
    <property type="term" value="P:regulation of mRNA processing"/>
    <property type="evidence" value="ECO:0007669"/>
    <property type="project" value="TreeGrafter"/>
</dbReference>
<keyword evidence="6" id="KW-0067">ATP-binding</keyword>
<dbReference type="PROSITE" id="PS00108">
    <property type="entry name" value="PROTEIN_KINASE_ST"/>
    <property type="match status" value="1"/>
</dbReference>
<feature type="domain" description="Protein kinase" evidence="9">
    <location>
        <begin position="23"/>
        <end position="461"/>
    </location>
</feature>
<organism evidence="10 11">
    <name type="scientific">Venturia nashicola</name>
    <dbReference type="NCBI Taxonomy" id="86259"/>
    <lineage>
        <taxon>Eukaryota</taxon>
        <taxon>Fungi</taxon>
        <taxon>Dikarya</taxon>
        <taxon>Ascomycota</taxon>
        <taxon>Pezizomycotina</taxon>
        <taxon>Dothideomycetes</taxon>
        <taxon>Pleosporomycetidae</taxon>
        <taxon>Venturiales</taxon>
        <taxon>Venturiaceae</taxon>
        <taxon>Venturia</taxon>
    </lineage>
</organism>
<gene>
    <name evidence="10" type="ORF">E6O75_ATG02609</name>
</gene>